<dbReference type="InterPro" id="IPR013320">
    <property type="entry name" value="ConA-like_dom_sf"/>
</dbReference>
<gene>
    <name evidence="3" type="ORF">E0F88_04880</name>
</gene>
<dbReference type="Gene3D" id="2.60.40.10">
    <property type="entry name" value="Immunoglobulins"/>
    <property type="match status" value="1"/>
</dbReference>
<dbReference type="RefSeq" id="WP_131957001.1">
    <property type="nucleotide sequence ID" value="NZ_SMFL01000002.1"/>
</dbReference>
<keyword evidence="2" id="KW-0732">Signal</keyword>
<dbReference type="Gene3D" id="2.60.120.200">
    <property type="match status" value="1"/>
</dbReference>
<dbReference type="EMBL" id="SMFL01000002">
    <property type="protein sequence ID" value="TDE17237.1"/>
    <property type="molecule type" value="Genomic_DNA"/>
</dbReference>
<evidence type="ECO:0000256" key="1">
    <source>
        <dbReference type="SAM" id="MobiDB-lite"/>
    </source>
</evidence>
<dbReference type="GO" id="GO:0005975">
    <property type="term" value="P:carbohydrate metabolic process"/>
    <property type="evidence" value="ECO:0007669"/>
    <property type="project" value="UniProtKB-ARBA"/>
</dbReference>
<dbReference type="AlphaFoldDB" id="A0A4R5DTW9"/>
<evidence type="ECO:0000313" key="3">
    <source>
        <dbReference type="EMBL" id="TDE17237.1"/>
    </source>
</evidence>
<dbReference type="Proteomes" id="UP000294850">
    <property type="component" value="Unassembled WGS sequence"/>
</dbReference>
<feature type="signal peptide" evidence="2">
    <location>
        <begin position="1"/>
        <end position="25"/>
    </location>
</feature>
<dbReference type="GO" id="GO:0004553">
    <property type="term" value="F:hydrolase activity, hydrolyzing O-glycosyl compounds"/>
    <property type="evidence" value="ECO:0007669"/>
    <property type="project" value="UniProtKB-ARBA"/>
</dbReference>
<evidence type="ECO:0000256" key="2">
    <source>
        <dbReference type="SAM" id="SignalP"/>
    </source>
</evidence>
<keyword evidence="4" id="KW-1185">Reference proteome</keyword>
<proteinExistence type="predicted"/>
<protein>
    <submittedName>
        <fullName evidence="3">T9SS type A sorting domain-containing protein</fullName>
    </submittedName>
</protein>
<dbReference type="InterPro" id="IPR013783">
    <property type="entry name" value="Ig-like_fold"/>
</dbReference>
<dbReference type="OrthoDB" id="1490051at2"/>
<name>A0A4R5DTW9_9BACT</name>
<feature type="region of interest" description="Disordered" evidence="1">
    <location>
        <begin position="172"/>
        <end position="192"/>
    </location>
</feature>
<dbReference type="InterPro" id="IPR026444">
    <property type="entry name" value="Secre_tail"/>
</dbReference>
<sequence>MKKNALRISIWVLPLCFLLNLTASAQVTPNYDPQVFGNSASFYTGVEPISIDDYNTSWSYMLSGNFSIEFWVKVGPAEFATGKNWIHQPDGAISVGTVYTCGDADCTSSTTLVQFQIHITDQQQDFFTVWAPVTQYNEWFHVALVSNQSVEVEGYDPDIDTQRGEMAIYINGEKSGSRPAPDPNMVRKNTQPVKIGGDNRFFRMDELRFWNIPKLRSGILTTMNEEADIYTNGLFAYYDYNFPGTQPGTGLDRIVPNKSRGAGSPTTNSNNALTGRMTQSTYADYPVFGPDHTFVAVQSGSWNNPATWGGEGVPSYQEVVTIGTGLEDEEPFEVTMQSNADVISIVFKNGKIRTNGYTLSTSLKTFGASARSYIITDDGQASGYGNYFLQEGGGSGYTTLPIGNEDFYLPLKIRKLNSNYTFYSTSKIHTEASPQISDPAAALNVPWELTAQTYLNDGPVTPYEVIFQWNQENEGENFDRSQVYIANFHNGVWRKLGNGSPAQVISEGVYAILCQTTEFSEFTASSSPSALPVSLISFKAKQESETVQLSWSTSSELNASGFHVQRSQDGKNWNTAGFVKAAGHSNTVQQYQFTDNLSSFLPNENRIYYRLKQIDLDKTYAYSRIESVVLDRTTLANSLYTYPNPVSDRLFVKTELVLTASKAEVFSPAGKLLKEWSVTPAGLDVSSFPPGIYPVLLNMKDGSKKSFKVLIAR</sequence>
<dbReference type="NCBIfam" id="TIGR04183">
    <property type="entry name" value="Por_Secre_tail"/>
    <property type="match status" value="1"/>
</dbReference>
<dbReference type="SUPFAM" id="SSF49899">
    <property type="entry name" value="Concanavalin A-like lectins/glucanases"/>
    <property type="match status" value="1"/>
</dbReference>
<evidence type="ECO:0000313" key="4">
    <source>
        <dbReference type="Proteomes" id="UP000294850"/>
    </source>
</evidence>
<reference evidence="3 4" key="1">
    <citation type="submission" date="2019-03" db="EMBL/GenBank/DDBJ databases">
        <title>Dyadobacter AR-3-6 sp. nov., isolated from arctic soil.</title>
        <authorList>
            <person name="Chaudhary D.K."/>
        </authorList>
    </citation>
    <scope>NUCLEOTIDE SEQUENCE [LARGE SCALE GENOMIC DNA]</scope>
    <source>
        <strain evidence="3 4">AR-3-6</strain>
    </source>
</reference>
<organism evidence="3 4">
    <name type="scientific">Dyadobacter psychrotolerans</name>
    <dbReference type="NCBI Taxonomy" id="2541721"/>
    <lineage>
        <taxon>Bacteria</taxon>
        <taxon>Pseudomonadati</taxon>
        <taxon>Bacteroidota</taxon>
        <taxon>Cytophagia</taxon>
        <taxon>Cytophagales</taxon>
        <taxon>Spirosomataceae</taxon>
        <taxon>Dyadobacter</taxon>
    </lineage>
</organism>
<accession>A0A4R5DTW9</accession>
<dbReference type="Pfam" id="PF13385">
    <property type="entry name" value="Laminin_G_3"/>
    <property type="match status" value="1"/>
</dbReference>
<comment type="caution">
    <text evidence="3">The sequence shown here is derived from an EMBL/GenBank/DDBJ whole genome shotgun (WGS) entry which is preliminary data.</text>
</comment>
<feature type="chain" id="PRO_5020622917" evidence="2">
    <location>
        <begin position="26"/>
        <end position="713"/>
    </location>
</feature>